<dbReference type="GO" id="GO:0034066">
    <property type="term" value="C:Ric1-Rgp1 guanyl-nucleotide exchange factor complex"/>
    <property type="evidence" value="ECO:0007669"/>
    <property type="project" value="InterPro"/>
</dbReference>
<dbReference type="GO" id="GO:0042147">
    <property type="term" value="P:retrograde transport, endosome to Golgi"/>
    <property type="evidence" value="ECO:0007669"/>
    <property type="project" value="TreeGrafter"/>
</dbReference>
<dbReference type="EMBL" id="PJQD01000008">
    <property type="protein sequence ID" value="POY76185.1"/>
    <property type="molecule type" value="Genomic_DNA"/>
</dbReference>
<evidence type="ECO:0008006" key="4">
    <source>
        <dbReference type="Google" id="ProtNLM"/>
    </source>
</evidence>
<evidence type="ECO:0000313" key="2">
    <source>
        <dbReference type="EMBL" id="POY76185.1"/>
    </source>
</evidence>
<dbReference type="GO" id="GO:0005829">
    <property type="term" value="C:cytosol"/>
    <property type="evidence" value="ECO:0007669"/>
    <property type="project" value="TreeGrafter"/>
</dbReference>
<dbReference type="AlphaFoldDB" id="A0A2S5BHF1"/>
<dbReference type="STRING" id="741276.A0A2S5BHF1"/>
<keyword evidence="3" id="KW-1185">Reference proteome</keyword>
<dbReference type="GO" id="GO:0000139">
    <property type="term" value="C:Golgi membrane"/>
    <property type="evidence" value="ECO:0007669"/>
    <property type="project" value="TreeGrafter"/>
</dbReference>
<comment type="caution">
    <text evidence="2">The sequence shown here is derived from an EMBL/GenBank/DDBJ whole genome shotgun (WGS) entry which is preliminary data.</text>
</comment>
<name>A0A2S5BHF1_9BASI</name>
<gene>
    <name evidence="2" type="ORF">BMF94_0908</name>
</gene>
<protein>
    <recommendedName>
        <fullName evidence="4">Ribosome control protein 1 domain-containing protein</fullName>
    </recommendedName>
</protein>
<dbReference type="InterPro" id="IPR040096">
    <property type="entry name" value="Ric1"/>
</dbReference>
<dbReference type="PANTHER" id="PTHR22746:SF10">
    <property type="entry name" value="GUANINE NUCLEOTIDE EXCHANGE FACTOR SUBUNIT RIC1"/>
    <property type="match status" value="1"/>
</dbReference>
<dbReference type="Proteomes" id="UP000237144">
    <property type="component" value="Unassembled WGS sequence"/>
</dbReference>
<organism evidence="2 3">
    <name type="scientific">Rhodotorula taiwanensis</name>
    <dbReference type="NCBI Taxonomy" id="741276"/>
    <lineage>
        <taxon>Eukaryota</taxon>
        <taxon>Fungi</taxon>
        <taxon>Dikarya</taxon>
        <taxon>Basidiomycota</taxon>
        <taxon>Pucciniomycotina</taxon>
        <taxon>Microbotryomycetes</taxon>
        <taxon>Sporidiobolales</taxon>
        <taxon>Sporidiobolaceae</taxon>
        <taxon>Rhodotorula</taxon>
    </lineage>
</organism>
<dbReference type="PANTHER" id="PTHR22746">
    <property type="entry name" value="RAB6A-GEF COMPLEX PARTNER PROTEIN 1"/>
    <property type="match status" value="1"/>
</dbReference>
<accession>A0A2S5BHF1</accession>
<evidence type="ECO:0000313" key="3">
    <source>
        <dbReference type="Proteomes" id="UP000237144"/>
    </source>
</evidence>
<dbReference type="GO" id="GO:0006886">
    <property type="term" value="P:intracellular protein transport"/>
    <property type="evidence" value="ECO:0007669"/>
    <property type="project" value="InterPro"/>
</dbReference>
<evidence type="ECO:0000256" key="1">
    <source>
        <dbReference type="SAM" id="MobiDB-lite"/>
    </source>
</evidence>
<dbReference type="Pfam" id="PF25440">
    <property type="entry name" value="Beta-prop_RIC1_2nd"/>
    <property type="match status" value="1"/>
</dbReference>
<proteinExistence type="predicted"/>
<reference evidence="2 3" key="1">
    <citation type="journal article" date="2018" name="Front. Microbiol.">
        <title>Prospects for Fungal Bioremediation of Acidic Radioactive Waste Sites: Characterization and Genome Sequence of Rhodotorula taiwanensis MD1149.</title>
        <authorList>
            <person name="Tkavc R."/>
            <person name="Matrosova V.Y."/>
            <person name="Grichenko O.E."/>
            <person name="Gostincar C."/>
            <person name="Volpe R.P."/>
            <person name="Klimenkova P."/>
            <person name="Gaidamakova E.K."/>
            <person name="Zhou C.E."/>
            <person name="Stewart B.J."/>
            <person name="Lyman M.G."/>
            <person name="Malfatti S.A."/>
            <person name="Rubinfeld B."/>
            <person name="Courtot M."/>
            <person name="Singh J."/>
            <person name="Dalgard C.L."/>
            <person name="Hamilton T."/>
            <person name="Frey K.G."/>
            <person name="Gunde-Cimerman N."/>
            <person name="Dugan L."/>
            <person name="Daly M.J."/>
        </authorList>
    </citation>
    <scope>NUCLEOTIDE SEQUENCE [LARGE SCALE GENOMIC DNA]</scope>
    <source>
        <strain evidence="2 3">MD1149</strain>
    </source>
</reference>
<feature type="region of interest" description="Disordered" evidence="1">
    <location>
        <begin position="194"/>
        <end position="219"/>
    </location>
</feature>
<dbReference type="OrthoDB" id="67540at2759"/>
<sequence length="1085" mass="118988">MYFPSPLPTTRLSVSTAAVPVGPSPALKTTVYKTPGRPAKGKFKDSLGGVQEEEGEEILSIARGPLPGEGGGPYGRRPTLWVALGREELSVWSVRPKVVLAKVRRTPISLRTHGSNAAVQFHGPDRVVVTTSNGTNLLYSILPAPASRTKGATNEVYALPGGDKAEEAWPKGPGEGGELEGIILQAEGVRSMSIGEGIGSQPPPPPRRGSGWDSLPNGLHGETASETIILTDWDWLVGRDRTNVTITHMIPLRQEPHDVVHTPPPFPPTLSRQQSYSSLRTAHTGPAQTRSGPTTFVLTTSDGRAYLVRWAPPIDTASAYEYHETSRLASASAASLWTPRASTDSRRFDQDTASSNWSWTGTCFHPPCEREDGTIDVQAQEAVLDRGKGASTADVNTAMDLVAIGCEDGTVAVYSLPAPATLQQASTSKLPVDGLQRPLVSHECSLRDSLNSTASALVTGRVECLEWTSDGYALACGWAQGWSVWSVYGRLGSWSVAGGLDAGFGVEGERSDSFEDGFMLGVRKLFWGPGNHELFVLCPPPVHPKRKPHDEQLFVVPFAKSAVTAAHTPDNTKNGFLQLDDRVLVYRGADQPDMSVINPESDVWQHIKVKDSPLCDRICGRTDTDRLQIPNAYLTSQYPIRYAVISSDARLIAVAGRRGFTHYNALSGRWKLFDLEREEQAIRIVGGMAWWSTNLIVGCEENGFYSLRVFPRDRPLALDEAVELVTLDSEPLVLSVFEGSLLVYTADNTFHHFLIRQIKGGTPRLRGCGSIGFEGVVADPRKVRGLSWLVPRSQRRFGDPADDLNVATIIFLISGRLVLLRPRRAASEEVKYDLQILASRVEFYWTHLSGIGSLENSLWAWDGHHVRIWLDALTIEKVRVDAKRDAYETVKGSVEIPLDFYPLAVLMEKGIIVGVDQEISLRRNLDFAIFRLVTTVVVNCARKTEVTRWEFLFDVVGKPRDLFEKCIAAGFLKVAASYLLVLHNLEPLSQSSKASTDTVRLLQAAMHAEDWTEQFRLALTSPEQDRHSRVSESLGSPPLMRLPMRKSFDEHGNERFAPPTGRLGGGLGLAGVGDGVEGGRRERMI</sequence>
<dbReference type="SUPFAM" id="SSF82171">
    <property type="entry name" value="DPP6 N-terminal domain-like"/>
    <property type="match status" value="1"/>
</dbReference>